<evidence type="ECO:0000256" key="1">
    <source>
        <dbReference type="SAM" id="MobiDB-lite"/>
    </source>
</evidence>
<dbReference type="EMBL" id="JADLQN010000001">
    <property type="protein sequence ID" value="MBF6355453.1"/>
    <property type="molecule type" value="Genomic_DNA"/>
</dbReference>
<reference evidence="2 3" key="1">
    <citation type="submission" date="2020-10" db="EMBL/GenBank/DDBJ databases">
        <title>Identification of Nocardia species via Next-generation sequencing and recognition of intraspecies genetic diversity.</title>
        <authorList>
            <person name="Li P."/>
            <person name="Li P."/>
            <person name="Lu B."/>
        </authorList>
    </citation>
    <scope>NUCLEOTIDE SEQUENCE [LARGE SCALE GENOMIC DNA]</scope>
    <source>
        <strain evidence="2 3">BJ06-0143</strain>
    </source>
</reference>
<accession>A0ABS0DFJ0</accession>
<dbReference type="Proteomes" id="UP000707731">
    <property type="component" value="Unassembled WGS sequence"/>
</dbReference>
<protein>
    <submittedName>
        <fullName evidence="2">DUF4393 domain-containing protein</fullName>
    </submittedName>
</protein>
<keyword evidence="3" id="KW-1185">Reference proteome</keyword>
<dbReference type="Gene3D" id="3.30.110.190">
    <property type="match status" value="1"/>
</dbReference>
<proteinExistence type="predicted"/>
<feature type="region of interest" description="Disordered" evidence="1">
    <location>
        <begin position="1"/>
        <end position="34"/>
    </location>
</feature>
<comment type="caution">
    <text evidence="2">The sequence shown here is derived from an EMBL/GenBank/DDBJ whole genome shotgun (WGS) entry which is preliminary data.</text>
</comment>
<organism evidence="2 3">
    <name type="scientific">Nocardia higoensis</name>
    <dbReference type="NCBI Taxonomy" id="228599"/>
    <lineage>
        <taxon>Bacteria</taxon>
        <taxon>Bacillati</taxon>
        <taxon>Actinomycetota</taxon>
        <taxon>Actinomycetes</taxon>
        <taxon>Mycobacteriales</taxon>
        <taxon>Nocardiaceae</taxon>
        <taxon>Nocardia</taxon>
    </lineage>
</organism>
<evidence type="ECO:0000313" key="2">
    <source>
        <dbReference type="EMBL" id="MBF6355453.1"/>
    </source>
</evidence>
<name>A0ABS0DFJ0_9NOCA</name>
<gene>
    <name evidence="2" type="ORF">IU449_13020</name>
</gene>
<feature type="compositionally biased region" description="Basic and acidic residues" evidence="1">
    <location>
        <begin position="1"/>
        <end position="11"/>
    </location>
</feature>
<sequence>MTDSSDGDHTPGDPGHPAGEPAPRPQAAPVSRSRRVSLVKIPRFEIISPLRTARTAGGVAKVALTAAGEVAAWSVDTAIGVTGTVVKGSMSGMPAREVLAEAEAEVRDAVRRALRLPPSPDTEAPGLPTLREQGAALLRLSAGAEHDQADIHPAYAGMLAELTPDEARILRLLYRDGPQPAIDVRIGRPRGLGAERRVDGLCVIGDHAGLRFPNRVPQYLTNLRRLGLIEMAKEPVDNPNRYQLIEAQAPVRELLKRSGFGTKVHYRSIVITPFGEDFVRTCLPGIVQGRSAESS</sequence>
<dbReference type="InterPro" id="IPR025506">
    <property type="entry name" value="Abi_alpha"/>
</dbReference>
<evidence type="ECO:0000313" key="3">
    <source>
        <dbReference type="Proteomes" id="UP000707731"/>
    </source>
</evidence>
<dbReference type="Pfam" id="PF14337">
    <property type="entry name" value="Abi_alpha"/>
    <property type="match status" value="1"/>
</dbReference>